<organism evidence="3 4">
    <name type="scientific">Fusarium heterosporum</name>
    <dbReference type="NCBI Taxonomy" id="42747"/>
    <lineage>
        <taxon>Eukaryota</taxon>
        <taxon>Fungi</taxon>
        <taxon>Dikarya</taxon>
        <taxon>Ascomycota</taxon>
        <taxon>Pezizomycotina</taxon>
        <taxon>Sordariomycetes</taxon>
        <taxon>Hypocreomycetidae</taxon>
        <taxon>Hypocreales</taxon>
        <taxon>Nectriaceae</taxon>
        <taxon>Fusarium</taxon>
        <taxon>Fusarium heterosporum species complex</taxon>
    </lineage>
</organism>
<dbReference type="OrthoDB" id="8954335at2759"/>
<dbReference type="EMBL" id="JAAGWQ010000444">
    <property type="protein sequence ID" value="KAF5655216.1"/>
    <property type="molecule type" value="Genomic_DNA"/>
</dbReference>
<dbReference type="Pfam" id="PF01926">
    <property type="entry name" value="MMR_HSR1"/>
    <property type="match status" value="1"/>
</dbReference>
<feature type="region of interest" description="Disordered" evidence="1">
    <location>
        <begin position="317"/>
        <end position="367"/>
    </location>
</feature>
<sequence length="573" mass="66597">MSDIKGPEPGKATPNGENVFIAVMGPTGSGKSTFISRLVEADDTIGHQLESRTTLIKTFPFEHPSGRCVVLVDTPSFDASNHSDRQVLVKISRYLSMLYRRTIYLSGIVYLHPLTDTRMDASSSKHITMFKRMCGYKFYPRVVLVTTRWEDVKDENTGILRESELISKWEWWGSMCEHGSEVVRHKNSRESALKIVDTLLQIEGHQSLTIQRELVDEQLDLIKTTAGKEVNKELDEAMEQSAETIKANIAYYESQWREREIEVERVSSKKEVQYQEGIRQVQGEKTVLQAKIERLNKDLEEKDQVYLRERNDADRKFRRQQDRYRQQLQEEKQRHEDELSRERAEQKRREKDRESQEKARAKERDGRWQDYISSKEADVAKLKAQLAESLRMRQTDAANFQVQLDFQDKMKKEMEDALEKSREVTRRSQAQFDALRAQHQDLTLQTATPQRQTTTNYYYNNYNVNKEESYRSGESSRAPFKTETRWNPPTANHYYLGNKNYRLIDNDNAEAAGSPSQAYTTPRNPITEVYDNDDVSKEAASKDETLSGLSHTKAIVWRNPSFHSNTDNMVDGD</sequence>
<dbReference type="Proteomes" id="UP000567885">
    <property type="component" value="Unassembled WGS sequence"/>
</dbReference>
<dbReference type="SUPFAM" id="SSF52540">
    <property type="entry name" value="P-loop containing nucleoside triphosphate hydrolases"/>
    <property type="match status" value="1"/>
</dbReference>
<dbReference type="GO" id="GO:0005525">
    <property type="term" value="F:GTP binding"/>
    <property type="evidence" value="ECO:0007669"/>
    <property type="project" value="InterPro"/>
</dbReference>
<feature type="compositionally biased region" description="Basic and acidic residues" evidence="1">
    <location>
        <begin position="534"/>
        <end position="545"/>
    </location>
</feature>
<reference evidence="3 4" key="1">
    <citation type="submission" date="2020-05" db="EMBL/GenBank/DDBJ databases">
        <title>Identification and distribution of gene clusters putatively required for synthesis of sphingolipid metabolism inhibitors in phylogenetically diverse species of the filamentous fungus Fusarium.</title>
        <authorList>
            <person name="Kim H.-S."/>
            <person name="Busman M."/>
            <person name="Brown D.W."/>
            <person name="Divon H."/>
            <person name="Uhlig S."/>
            <person name="Proctor R.H."/>
        </authorList>
    </citation>
    <scope>NUCLEOTIDE SEQUENCE [LARGE SCALE GENOMIC DNA]</scope>
    <source>
        <strain evidence="3 4">NRRL 20693</strain>
    </source>
</reference>
<accession>A0A8H5WCS9</accession>
<dbReference type="CDD" id="cd00882">
    <property type="entry name" value="Ras_like_GTPase"/>
    <property type="match status" value="1"/>
</dbReference>
<evidence type="ECO:0000313" key="3">
    <source>
        <dbReference type="EMBL" id="KAF5655216.1"/>
    </source>
</evidence>
<feature type="compositionally biased region" description="Polar residues" evidence="1">
    <location>
        <begin position="514"/>
        <end position="524"/>
    </location>
</feature>
<feature type="domain" description="G" evidence="2">
    <location>
        <begin position="21"/>
        <end position="85"/>
    </location>
</feature>
<dbReference type="InterPro" id="IPR006073">
    <property type="entry name" value="GTP-bd"/>
</dbReference>
<name>A0A8H5WCS9_FUSHE</name>
<evidence type="ECO:0000313" key="4">
    <source>
        <dbReference type="Proteomes" id="UP000567885"/>
    </source>
</evidence>
<gene>
    <name evidence="3" type="ORF">FHETE_11213</name>
</gene>
<dbReference type="Gene3D" id="3.40.50.300">
    <property type="entry name" value="P-loop containing nucleotide triphosphate hydrolases"/>
    <property type="match status" value="1"/>
</dbReference>
<keyword evidence="4" id="KW-1185">Reference proteome</keyword>
<evidence type="ECO:0000259" key="2">
    <source>
        <dbReference type="Pfam" id="PF01926"/>
    </source>
</evidence>
<protein>
    <recommendedName>
        <fullName evidence="2">G domain-containing protein</fullName>
    </recommendedName>
</protein>
<dbReference type="InterPro" id="IPR027417">
    <property type="entry name" value="P-loop_NTPase"/>
</dbReference>
<evidence type="ECO:0000256" key="1">
    <source>
        <dbReference type="SAM" id="MobiDB-lite"/>
    </source>
</evidence>
<dbReference type="AlphaFoldDB" id="A0A8H5WCS9"/>
<proteinExistence type="predicted"/>
<feature type="region of interest" description="Disordered" evidence="1">
    <location>
        <begin position="509"/>
        <end position="547"/>
    </location>
</feature>
<comment type="caution">
    <text evidence="3">The sequence shown here is derived from an EMBL/GenBank/DDBJ whole genome shotgun (WGS) entry which is preliminary data.</text>
</comment>